<evidence type="ECO:0000256" key="1">
    <source>
        <dbReference type="ARBA" id="ARBA00004651"/>
    </source>
</evidence>
<evidence type="ECO:0000313" key="11">
    <source>
        <dbReference type="Proteomes" id="UP000050509"/>
    </source>
</evidence>
<keyword evidence="5 10" id="KW-0418">Kinase</keyword>
<dbReference type="SMART" id="SM00065">
    <property type="entry name" value="GAF"/>
    <property type="match status" value="1"/>
</dbReference>
<dbReference type="GO" id="GO:0000155">
    <property type="term" value="F:phosphorelay sensor kinase activity"/>
    <property type="evidence" value="ECO:0007669"/>
    <property type="project" value="InterPro"/>
</dbReference>
<keyword evidence="6" id="KW-1133">Transmembrane helix</keyword>
<dbReference type="PANTHER" id="PTHR24421:SF37">
    <property type="entry name" value="SENSOR HISTIDINE KINASE NARS"/>
    <property type="match status" value="1"/>
</dbReference>
<dbReference type="Pfam" id="PF02518">
    <property type="entry name" value="HATPase_c"/>
    <property type="match status" value="1"/>
</dbReference>
<accession>A0A0P9DF63</accession>
<dbReference type="InterPro" id="IPR003594">
    <property type="entry name" value="HATPase_dom"/>
</dbReference>
<proteinExistence type="predicted"/>
<dbReference type="Pfam" id="PF13185">
    <property type="entry name" value="GAF_2"/>
    <property type="match status" value="1"/>
</dbReference>
<reference evidence="10 11" key="1">
    <citation type="submission" date="2015-09" db="EMBL/GenBank/DDBJ databases">
        <title>Draft genome sequence of Kouleothrix aurantiaca JCM 19913.</title>
        <authorList>
            <person name="Hemp J."/>
        </authorList>
    </citation>
    <scope>NUCLEOTIDE SEQUENCE [LARGE SCALE GENOMIC DNA]</scope>
    <source>
        <strain evidence="10 11">COM-B</strain>
    </source>
</reference>
<sequence>MSATTSPTSKQATNIRWQLLGGDRFYITARWGVFALLLLIGWLLVRQPVWPPAPGMAPILLLVWVYGIFNLIMTVALLVPAFTGVLNNAFIVDILFISLFTYFSHDPRDLYYPLYLLPLVSAAFRLSPRGSFLAGLFAAGVYVIAYLLSRIGPNNGPAPTEIVVLVGLLLRAIALVCIPWLTSGLAERWTQNNRLSVELAEQKQQSALAEANAYRDQMRSLYEVAYTLSTTMNYQSVLDTTLAESRKLVPHTCGLVLLSTGQTDELYIAAAYGISDADRQKRIQLGTGTIGQALRSPDASIIETIGSEPEAAPITVLTRCQSACLVPLRAALRTYGLLVIASDQPRAFNQEQLGMLTALANYAIIALHNAQLVYDLRQERTKLLSKEEEVRHQLARDLHDGPAQALAAITMNVEFIKRLLERDPKRVLTELDKLGSLAKRTTHEVRTMLFELRPLALETQGLDVTLRQYLERFQNPTTTISLDSNEITVDLDTKVEGTLFNIIQEAINNSLKYAKASQIWVRLKETPAALEVTIQDNGSGFDLQKVLESYEKRGSFGLLNIEERAKLIGGAAELMSAPGQGTTVRVTVPLA</sequence>
<dbReference type="CDD" id="cd16917">
    <property type="entry name" value="HATPase_UhpB-NarQ-NarX-like"/>
    <property type="match status" value="1"/>
</dbReference>
<dbReference type="Gene3D" id="1.20.5.1930">
    <property type="match status" value="1"/>
</dbReference>
<dbReference type="InterPro" id="IPR029016">
    <property type="entry name" value="GAF-like_dom_sf"/>
</dbReference>
<dbReference type="GO" id="GO:0046983">
    <property type="term" value="F:protein dimerization activity"/>
    <property type="evidence" value="ECO:0007669"/>
    <property type="project" value="InterPro"/>
</dbReference>
<evidence type="ECO:0000313" key="10">
    <source>
        <dbReference type="EMBL" id="KPV54272.1"/>
    </source>
</evidence>
<keyword evidence="3" id="KW-0808">Transferase</keyword>
<dbReference type="InterPro" id="IPR050482">
    <property type="entry name" value="Sensor_HK_TwoCompSys"/>
</dbReference>
<comment type="caution">
    <text evidence="10">The sequence shown here is derived from an EMBL/GenBank/DDBJ whole genome shotgun (WGS) entry which is preliminary data.</text>
</comment>
<dbReference type="Gene3D" id="3.30.450.40">
    <property type="match status" value="1"/>
</dbReference>
<evidence type="ECO:0000256" key="2">
    <source>
        <dbReference type="ARBA" id="ARBA00022475"/>
    </source>
</evidence>
<protein>
    <submittedName>
        <fullName evidence="10">Histidine kinase</fullName>
    </submittedName>
</protein>
<comment type="subcellular location">
    <subcellularLocation>
        <location evidence="1">Cell membrane</location>
        <topology evidence="1">Multi-pass membrane protein</topology>
    </subcellularLocation>
</comment>
<keyword evidence="2" id="KW-1003">Cell membrane</keyword>
<evidence type="ECO:0000256" key="3">
    <source>
        <dbReference type="ARBA" id="ARBA00022679"/>
    </source>
</evidence>
<dbReference type="SUPFAM" id="SSF55781">
    <property type="entry name" value="GAF domain-like"/>
    <property type="match status" value="1"/>
</dbReference>
<evidence type="ECO:0000256" key="8">
    <source>
        <dbReference type="ARBA" id="ARBA00023136"/>
    </source>
</evidence>
<dbReference type="AlphaFoldDB" id="A0A0P9DF63"/>
<dbReference type="InterPro" id="IPR005467">
    <property type="entry name" value="His_kinase_dom"/>
</dbReference>
<organism evidence="10 11">
    <name type="scientific">Kouleothrix aurantiaca</name>
    <dbReference type="NCBI Taxonomy" id="186479"/>
    <lineage>
        <taxon>Bacteria</taxon>
        <taxon>Bacillati</taxon>
        <taxon>Chloroflexota</taxon>
        <taxon>Chloroflexia</taxon>
        <taxon>Chloroflexales</taxon>
        <taxon>Roseiflexineae</taxon>
        <taxon>Roseiflexaceae</taxon>
        <taxon>Kouleothrix</taxon>
    </lineage>
</organism>
<keyword evidence="4" id="KW-0812">Transmembrane</keyword>
<gene>
    <name evidence="10" type="ORF">SE17_04800</name>
</gene>
<dbReference type="SMART" id="SM00387">
    <property type="entry name" value="HATPase_c"/>
    <property type="match status" value="1"/>
</dbReference>
<keyword evidence="8" id="KW-0472">Membrane</keyword>
<evidence type="ECO:0000256" key="6">
    <source>
        <dbReference type="ARBA" id="ARBA00022989"/>
    </source>
</evidence>
<evidence type="ECO:0000259" key="9">
    <source>
        <dbReference type="PROSITE" id="PS50109"/>
    </source>
</evidence>
<dbReference type="Proteomes" id="UP000050509">
    <property type="component" value="Unassembled WGS sequence"/>
</dbReference>
<keyword evidence="11" id="KW-1185">Reference proteome</keyword>
<dbReference type="Pfam" id="PF07730">
    <property type="entry name" value="HisKA_3"/>
    <property type="match status" value="1"/>
</dbReference>
<dbReference type="PROSITE" id="PS50109">
    <property type="entry name" value="HIS_KIN"/>
    <property type="match status" value="1"/>
</dbReference>
<dbReference type="InterPro" id="IPR003018">
    <property type="entry name" value="GAF"/>
</dbReference>
<dbReference type="PANTHER" id="PTHR24421">
    <property type="entry name" value="NITRATE/NITRITE SENSOR PROTEIN NARX-RELATED"/>
    <property type="match status" value="1"/>
</dbReference>
<dbReference type="InterPro" id="IPR011712">
    <property type="entry name" value="Sig_transdc_His_kin_sub3_dim/P"/>
</dbReference>
<dbReference type="PATRIC" id="fig|186479.3.peg.10419"/>
<dbReference type="SUPFAM" id="SSF55874">
    <property type="entry name" value="ATPase domain of HSP90 chaperone/DNA topoisomerase II/histidine kinase"/>
    <property type="match status" value="1"/>
</dbReference>
<evidence type="ECO:0000256" key="7">
    <source>
        <dbReference type="ARBA" id="ARBA00023012"/>
    </source>
</evidence>
<name>A0A0P9DF63_9CHLR</name>
<keyword evidence="7" id="KW-0902">Two-component regulatory system</keyword>
<dbReference type="Gene3D" id="3.30.565.10">
    <property type="entry name" value="Histidine kinase-like ATPase, C-terminal domain"/>
    <property type="match status" value="1"/>
</dbReference>
<evidence type="ECO:0000256" key="4">
    <source>
        <dbReference type="ARBA" id="ARBA00022692"/>
    </source>
</evidence>
<evidence type="ECO:0000256" key="5">
    <source>
        <dbReference type="ARBA" id="ARBA00022777"/>
    </source>
</evidence>
<dbReference type="GO" id="GO:0005886">
    <property type="term" value="C:plasma membrane"/>
    <property type="evidence" value="ECO:0007669"/>
    <property type="project" value="UniProtKB-SubCell"/>
</dbReference>
<feature type="domain" description="Histidine kinase" evidence="9">
    <location>
        <begin position="499"/>
        <end position="591"/>
    </location>
</feature>
<dbReference type="InterPro" id="IPR036890">
    <property type="entry name" value="HATPase_C_sf"/>
</dbReference>
<dbReference type="EMBL" id="LJCR01000084">
    <property type="protein sequence ID" value="KPV54272.1"/>
    <property type="molecule type" value="Genomic_DNA"/>
</dbReference>